<keyword evidence="1" id="KW-0812">Transmembrane</keyword>
<evidence type="ECO:0000313" key="3">
    <source>
        <dbReference type="Proteomes" id="UP000217446"/>
    </source>
</evidence>
<feature type="transmembrane region" description="Helical" evidence="1">
    <location>
        <begin position="12"/>
        <end position="33"/>
    </location>
</feature>
<dbReference type="Proteomes" id="UP000217446">
    <property type="component" value="Unassembled WGS sequence"/>
</dbReference>
<dbReference type="AlphaFoldDB" id="A0A250V7K9"/>
<evidence type="ECO:0000313" key="2">
    <source>
        <dbReference type="EMBL" id="GAX50109.1"/>
    </source>
</evidence>
<accession>A0A250V7K9</accession>
<keyword evidence="1" id="KW-0472">Membrane</keyword>
<name>A0A250V7K9_STROL</name>
<evidence type="ECO:0000256" key="1">
    <source>
        <dbReference type="SAM" id="Phobius"/>
    </source>
</evidence>
<sequence length="41" mass="4576">MRLRNPVVAGWGRLCRVGLLRLLGLLGLVWLVWVTELSTTG</sequence>
<organism evidence="2 3">
    <name type="scientific">Streptomyces olivochromogenes</name>
    <dbReference type="NCBI Taxonomy" id="1963"/>
    <lineage>
        <taxon>Bacteria</taxon>
        <taxon>Bacillati</taxon>
        <taxon>Actinomycetota</taxon>
        <taxon>Actinomycetes</taxon>
        <taxon>Kitasatosporales</taxon>
        <taxon>Streptomycetaceae</taxon>
        <taxon>Streptomyces</taxon>
    </lineage>
</organism>
<keyword evidence="3" id="KW-1185">Reference proteome</keyword>
<proteinExistence type="predicted"/>
<dbReference type="EMBL" id="BDQI01000002">
    <property type="protein sequence ID" value="GAX50109.1"/>
    <property type="molecule type" value="Genomic_DNA"/>
</dbReference>
<comment type="caution">
    <text evidence="2">The sequence shown here is derived from an EMBL/GenBank/DDBJ whole genome shotgun (WGS) entry which is preliminary data.</text>
</comment>
<keyword evidence="1" id="KW-1133">Transmembrane helix</keyword>
<gene>
    <name evidence="2" type="ORF">SO3561_01602</name>
</gene>
<protein>
    <submittedName>
        <fullName evidence="2">Uncharacterized protein</fullName>
    </submittedName>
</protein>
<reference evidence="3" key="1">
    <citation type="submission" date="2017-05" db="EMBL/GenBank/DDBJ databases">
        <title>Streptomyces olivochromogenes NBRC 3561 whole genome shotgun sequence.</title>
        <authorList>
            <person name="Dohra H."/>
            <person name="Kodani S."/>
        </authorList>
    </citation>
    <scope>NUCLEOTIDE SEQUENCE [LARGE SCALE GENOMIC DNA]</scope>
    <source>
        <strain evidence="3">NBRC 3561</strain>
    </source>
</reference>